<evidence type="ECO:0000313" key="2">
    <source>
        <dbReference type="EMBL" id="MCJ2544450.1"/>
    </source>
</evidence>
<keyword evidence="3" id="KW-1185">Reference proteome</keyword>
<dbReference type="InterPro" id="IPR020885">
    <property type="entry name" value="UPF0367"/>
</dbReference>
<sequence>MYILELLLKGNPAAIVIHQKEEEAANQAYQSVVNALKKGSPESLELTCDRTGKKVFVLTSELCGVQMTSKSGGASPMGSRTGFLAQVGS</sequence>
<comment type="caution">
    <text evidence="2">The sequence shown here is derived from an EMBL/GenBank/DDBJ whole genome shotgun (WGS) entry which is preliminary data.</text>
</comment>
<dbReference type="EMBL" id="JAFIRA010000066">
    <property type="protein sequence ID" value="MCJ2544450.1"/>
    <property type="molecule type" value="Genomic_DNA"/>
</dbReference>
<organism evidence="2 3">
    <name type="scientific">Thermostichus vulcanus str. 'Rupite'</name>
    <dbReference type="NCBI Taxonomy" id="2813851"/>
    <lineage>
        <taxon>Bacteria</taxon>
        <taxon>Bacillati</taxon>
        <taxon>Cyanobacteriota</taxon>
        <taxon>Cyanophyceae</taxon>
        <taxon>Thermostichales</taxon>
        <taxon>Thermostichaceae</taxon>
        <taxon>Thermostichus</taxon>
    </lineage>
</organism>
<protein>
    <submittedName>
        <fullName evidence="2">Uncharacterized protein</fullName>
    </submittedName>
</protein>
<dbReference type="NCBIfam" id="NF010236">
    <property type="entry name" value="PRK13683.1"/>
    <property type="match status" value="1"/>
</dbReference>
<accession>A0ABT0CG99</accession>
<name>A0ABT0CG99_THEVL</name>
<dbReference type="Proteomes" id="UP000830835">
    <property type="component" value="Unassembled WGS sequence"/>
</dbReference>
<dbReference type="Pfam" id="PF26132">
    <property type="entry name" value="UPF0367"/>
    <property type="match status" value="1"/>
</dbReference>
<evidence type="ECO:0000313" key="3">
    <source>
        <dbReference type="Proteomes" id="UP000830835"/>
    </source>
</evidence>
<proteinExistence type="predicted"/>
<reference evidence="2" key="1">
    <citation type="submission" date="2021-02" db="EMBL/GenBank/DDBJ databases">
        <title>The CRISPR/cas machinery reduction and long-range gene transfer in the hot spring cyanobacterium Synechococcus.</title>
        <authorList>
            <person name="Dvorak P."/>
            <person name="Jahodarova E."/>
            <person name="Hasler P."/>
            <person name="Poulickova A."/>
        </authorList>
    </citation>
    <scope>NUCLEOTIDE SEQUENCE</scope>
    <source>
        <strain evidence="2">Rupite</strain>
    </source>
</reference>
<gene>
    <name evidence="2" type="ORF">JX360_16310</name>
</gene>
<evidence type="ECO:0000256" key="1">
    <source>
        <dbReference type="SAM" id="MobiDB-lite"/>
    </source>
</evidence>
<feature type="region of interest" description="Disordered" evidence="1">
    <location>
        <begin position="69"/>
        <end position="89"/>
    </location>
</feature>